<dbReference type="RefSeq" id="XP_067077069.1">
    <property type="nucleotide sequence ID" value="XM_067220968.1"/>
</dbReference>
<reference evidence="2" key="1">
    <citation type="submission" date="2016-09" db="EMBL/GenBank/DDBJ databases">
        <authorList>
            <person name="Hebert L."/>
            <person name="Moumen B."/>
        </authorList>
    </citation>
    <scope>NUCLEOTIDE SEQUENCE [LARGE SCALE GENOMIC DNA]</scope>
    <source>
        <strain evidence="2">OVI</strain>
    </source>
</reference>
<organism evidence="2 3">
    <name type="scientific">Trypanosoma equiperdum</name>
    <dbReference type="NCBI Taxonomy" id="5694"/>
    <lineage>
        <taxon>Eukaryota</taxon>
        <taxon>Discoba</taxon>
        <taxon>Euglenozoa</taxon>
        <taxon>Kinetoplastea</taxon>
        <taxon>Metakinetoplastina</taxon>
        <taxon>Trypanosomatida</taxon>
        <taxon>Trypanosomatidae</taxon>
        <taxon>Trypanosoma</taxon>
    </lineage>
</organism>
<proteinExistence type="predicted"/>
<sequence>MRRCGNDRAVALLRATTEAMRLVKLKLSPDRTRNEEIQDRQNAFVWSDEHIFRPHQHFTHDPCSWSRSLEQSMKKQRKLSMVERLRSLEQRQLEEKQSASATAGGSSKCANHMDGEKAEGPRFYGAVGDSEDLKEYVANEDYFYTMQQEEKPNDPPLQELVDEVQSLHVLLSSPRYEDTPLATVERLQCAYSEALRCVFDRVRNASVGKTMSCNALLFSWSLLLQGVPALLESLAEKRTEECLVRALSTVHEALNIVLQEFNRITHSKERVELLPLEGWIESLDVVTHPLTNKDYTSLKGNIRLPESSFNPQCKLDSATVEFVHSRAIQAAAIRMIENDQSDVETEPLDPYHLYILLRCMVRLAEKGVNDSHIHRAALLTGMVGERIFSPLERTVAPPRRYSLRHALLGKQLRDASKPHAIPLDVCAPPGGVKKPPTAADDVLLLTRACTLLMKVATNVLPQTKFKVLETVDTVLKTLSYAPNYDLSTADTVIFSNMVLEELHHVDEASATDRHLRVLLLLSRLRLSMCADRSALSHLLSCLCNLLPPHSIQQDKLREWKRLRGLVMRHLLYSVRGEEVEQHYTRVLKSSETWVEHLAFGQYSGGLPLSLWLEACHIYLTAGRKLTVSCAEALITLRGRCKDGGVLRSSNSAGVCPLDFVSVTLLAQLLEVVSHGCCSADDLVASPVAWDKVRQTIQGAIGEDENTIQLLRAGRLCVADRQATGSLVTTYP</sequence>
<dbReference type="Proteomes" id="UP000195570">
    <property type="component" value="Unassembled WGS sequence"/>
</dbReference>
<dbReference type="CDD" id="cd23018">
    <property type="entry name" value="mt-LAF14"/>
    <property type="match status" value="1"/>
</dbReference>
<gene>
    <name evidence="2" type="ORF">TEOVI_000019400</name>
</gene>
<dbReference type="AlphaFoldDB" id="A0A1G4I1F7"/>
<feature type="compositionally biased region" description="Polar residues" evidence="1">
    <location>
        <begin position="98"/>
        <end position="109"/>
    </location>
</feature>
<evidence type="ECO:0000313" key="2">
    <source>
        <dbReference type="EMBL" id="SCU65469.1"/>
    </source>
</evidence>
<feature type="region of interest" description="Disordered" evidence="1">
    <location>
        <begin position="91"/>
        <end position="115"/>
    </location>
</feature>
<keyword evidence="3" id="KW-1185">Reference proteome</keyword>
<protein>
    <submittedName>
        <fullName evidence="2">Uncharacterized protein</fullName>
    </submittedName>
</protein>
<name>A0A1G4I1F7_TRYEQ</name>
<dbReference type="VEuPathDB" id="TriTrypDB:TEOVI_000019400"/>
<evidence type="ECO:0000256" key="1">
    <source>
        <dbReference type="SAM" id="MobiDB-lite"/>
    </source>
</evidence>
<dbReference type="GeneID" id="92374134"/>
<dbReference type="EMBL" id="CZPT02000299">
    <property type="protein sequence ID" value="SCU65469.1"/>
    <property type="molecule type" value="Genomic_DNA"/>
</dbReference>
<comment type="caution">
    <text evidence="2">The sequence shown here is derived from an EMBL/GenBank/DDBJ whole genome shotgun (WGS) entry which is preliminary data.</text>
</comment>
<evidence type="ECO:0000313" key="3">
    <source>
        <dbReference type="Proteomes" id="UP000195570"/>
    </source>
</evidence>
<accession>A0A1G4I1F7</accession>